<reference evidence="1 2" key="1">
    <citation type="journal article" date="2018" name="Mol. Biol. Evol.">
        <title>Broad Genomic Sampling Reveals a Smut Pathogenic Ancestry of the Fungal Clade Ustilaginomycotina.</title>
        <authorList>
            <person name="Kijpornyongpan T."/>
            <person name="Mondo S.J."/>
            <person name="Barry K."/>
            <person name="Sandor L."/>
            <person name="Lee J."/>
            <person name="Lipzen A."/>
            <person name="Pangilinan J."/>
            <person name="LaButti K."/>
            <person name="Hainaut M."/>
            <person name="Henrissat B."/>
            <person name="Grigoriev I.V."/>
            <person name="Spatafora J.W."/>
            <person name="Aime M.C."/>
        </authorList>
    </citation>
    <scope>NUCLEOTIDE SEQUENCE [LARGE SCALE GENOMIC DNA]</scope>
    <source>
        <strain evidence="1 2">SA 807</strain>
    </source>
</reference>
<accession>A0ACD0NPZ6</accession>
<evidence type="ECO:0000313" key="2">
    <source>
        <dbReference type="Proteomes" id="UP000245626"/>
    </source>
</evidence>
<sequence>MRIAIVGGGVSGLSTLWALNEHPAGDAHQIHLFESGDYIGGHTNTIEFQPPPSTDAENLGRRARPKTQVDTGFIVFNRVTYPNFLNFLNLVRIPILDSDMSFSVTRRELELGSFEWAGSSPGALFCQKENLLNPSHWRMVWEIIKFNYQALHFIRSSSSSSRDDEVSIGTWLDQRGYGKGFINNYLIPMTASIWSTAPSTALHSFPALTLLRFMHNHHLLQILDRPQWLTIKGGSKNYVDRILSKFPRENVHKGADGRIVETRKVKRVRGEGESETLWVLRNQAGQEMEFDKVVFACHADTTLKILEGALPQDDEVRKTLAEFKFSENVAVTHCDVKLMPVRRQAWSAWNFLAENVANTEGDQQQKEEGEEGGEKDIDRVSLTYWMNLLQSIPESEHGPVLVTLNPSTEPGSPYRPDPEKVVRSQSYTHPIYTSRSVSAQRRLSDLQGGEGLYFAGAWTNYGFHEDGFTSGLRVATSIGSRLPFQVVDAEREDLKATAAVEPNPDVALRIIQTLDSIARSSPFAIASSLLLIIAIAFNLFLEILLNLLLPPTSGTEPGLRKSLRTVRRFWEQSLQVGQSRGASLSRKRV</sequence>
<organism evidence="1 2">
    <name type="scientific">Violaceomyces palustris</name>
    <dbReference type="NCBI Taxonomy" id="1673888"/>
    <lineage>
        <taxon>Eukaryota</taxon>
        <taxon>Fungi</taxon>
        <taxon>Dikarya</taxon>
        <taxon>Basidiomycota</taxon>
        <taxon>Ustilaginomycotina</taxon>
        <taxon>Ustilaginomycetes</taxon>
        <taxon>Violaceomycetales</taxon>
        <taxon>Violaceomycetaceae</taxon>
        <taxon>Violaceomyces</taxon>
    </lineage>
</organism>
<name>A0ACD0NPZ6_9BASI</name>
<gene>
    <name evidence="1" type="ORF">IE53DRAFT_320443</name>
</gene>
<protein>
    <submittedName>
        <fullName evidence="1">FAD/NAD(P)-binding domain-containing protein</fullName>
    </submittedName>
</protein>
<dbReference type="EMBL" id="KZ820318">
    <property type="protein sequence ID" value="PWN47876.1"/>
    <property type="molecule type" value="Genomic_DNA"/>
</dbReference>
<proteinExistence type="predicted"/>
<evidence type="ECO:0000313" key="1">
    <source>
        <dbReference type="EMBL" id="PWN47876.1"/>
    </source>
</evidence>
<dbReference type="Proteomes" id="UP000245626">
    <property type="component" value="Unassembled WGS sequence"/>
</dbReference>
<keyword evidence="2" id="KW-1185">Reference proteome</keyword>